<dbReference type="GO" id="GO:0019898">
    <property type="term" value="C:extrinsic component of membrane"/>
    <property type="evidence" value="ECO:0007669"/>
    <property type="project" value="InterPro"/>
</dbReference>
<feature type="signal peptide" evidence="7">
    <location>
        <begin position="1"/>
        <end position="30"/>
    </location>
</feature>
<reference evidence="8 9" key="1">
    <citation type="journal article" date="2008" name="Proc. Natl. Acad. Sci. U.S.A.">
        <title>Niche adaptation and genome expansion in the chlorophyll d-producing cyanobacterium Acaryochloris marina.</title>
        <authorList>
            <person name="Swingley W.D."/>
            <person name="Chen M."/>
            <person name="Cheung P.C."/>
            <person name="Conrad A.L."/>
            <person name="Dejesa L.C."/>
            <person name="Hao J."/>
            <person name="Honchak B.M."/>
            <person name="Karbach L.E."/>
            <person name="Kurdoglu A."/>
            <person name="Lahiri S."/>
            <person name="Mastrian S.D."/>
            <person name="Miyashita H."/>
            <person name="Page L."/>
            <person name="Ramakrishna P."/>
            <person name="Satoh S."/>
            <person name="Sattley W.M."/>
            <person name="Shimada Y."/>
            <person name="Taylor H.L."/>
            <person name="Tomo T."/>
            <person name="Tsuchiya T."/>
            <person name="Wang Z.T."/>
            <person name="Raymond J."/>
            <person name="Mimuro M."/>
            <person name="Blankenship R.E."/>
            <person name="Touchman J.W."/>
        </authorList>
    </citation>
    <scope>NUCLEOTIDE SEQUENCE [LARGE SCALE GENOMIC DNA]</scope>
    <source>
        <strain evidence="9">MBIC 11017</strain>
    </source>
</reference>
<keyword evidence="5 7" id="KW-0472">Membrane</keyword>
<feature type="chain" id="PRO_5009007327" description="Photosystem II extrinsic protein U" evidence="7">
    <location>
        <begin position="31"/>
        <end position="139"/>
    </location>
</feature>
<keyword evidence="7" id="KW-0813">Transport</keyword>
<dbReference type="GO" id="GO:0015979">
    <property type="term" value="P:photosynthesis"/>
    <property type="evidence" value="ECO:0007669"/>
    <property type="project" value="UniProtKB-UniRule"/>
</dbReference>
<keyword evidence="7" id="KW-0602">Photosynthesis</keyword>
<comment type="function">
    <text evidence="7">One of the extrinsic, lumenal subunits of photosystem II (PSII). PSII is a light-driven water plastoquinone oxidoreductase, using light energy to abstract electrons from H(2)O, generating a proton gradient subsequently used for ATP formation. The extrinsic proteins stabilize the structure of photosystem II oxygen-evolving complex (OEC), the ion environment of oxygen evolution and protect the OEC against heat-induced inactivation.</text>
</comment>
<protein>
    <recommendedName>
        <fullName evidence="7">Photosystem II extrinsic protein U</fullName>
        <shortName evidence="7">PSII-U</shortName>
        <shortName evidence="7">PsbU</shortName>
    </recommendedName>
    <alternativeName>
        <fullName evidence="7">Photosystem II 12 kDa extrinsic protein</fullName>
        <shortName evidence="7">PS II complex 12 kDa extrinsic protein</shortName>
    </alternativeName>
</protein>
<dbReference type="KEGG" id="amr:AM1_5046"/>
<dbReference type="HAMAP" id="MF_00589">
    <property type="entry name" value="PSII_PsbU"/>
    <property type="match status" value="1"/>
</dbReference>
<dbReference type="Gene3D" id="1.10.150.320">
    <property type="entry name" value="Photosystem II 12 kDa extrinsic protein"/>
    <property type="match status" value="1"/>
</dbReference>
<evidence type="ECO:0000256" key="7">
    <source>
        <dbReference type="HAMAP-Rule" id="MF_00589"/>
    </source>
</evidence>
<dbReference type="GO" id="GO:0009654">
    <property type="term" value="C:photosystem II oxygen evolving complex"/>
    <property type="evidence" value="ECO:0007669"/>
    <property type="project" value="InterPro"/>
</dbReference>
<keyword evidence="3 7" id="KW-0249">Electron transport</keyword>
<evidence type="ECO:0000256" key="2">
    <source>
        <dbReference type="ARBA" id="ARBA00010827"/>
    </source>
</evidence>
<dbReference type="OrthoDB" id="463369at2"/>
<proteinExistence type="inferred from homology"/>
<evidence type="ECO:0000256" key="5">
    <source>
        <dbReference type="ARBA" id="ARBA00023136"/>
    </source>
</evidence>
<comment type="subcellular location">
    <subcellularLocation>
        <location evidence="7">Cellular thylakoid membrane</location>
        <topology evidence="7">Peripheral membrane protein</topology>
        <orientation evidence="7">Lumenal side</orientation>
    </subcellularLocation>
    <subcellularLocation>
        <location evidence="1">Membrane</location>
        <topology evidence="1">Peripheral membrane protein</topology>
    </subcellularLocation>
</comment>
<dbReference type="PROSITE" id="PS51257">
    <property type="entry name" value="PROKAR_LIPOPROTEIN"/>
    <property type="match status" value="1"/>
</dbReference>
<dbReference type="eggNOG" id="COG1555">
    <property type="taxonomic scope" value="Bacteria"/>
</dbReference>
<sequence precursor="true">MRLFMRRFAVLTLVLASCLGLTGWLQPANALDINLATTYRNPVDAKLETDFGQKIDLNNTNVIAFSQYKGLYPTIAGKVVQNAPYSSVEEVLNIDGLTDVQKKMLQQHLGDFTITDPDPALVGGQDRYNPGAYYPVRRS</sequence>
<evidence type="ECO:0000256" key="6">
    <source>
        <dbReference type="ARBA" id="ARBA00023276"/>
    </source>
</evidence>
<evidence type="ECO:0000256" key="4">
    <source>
        <dbReference type="ARBA" id="ARBA00023078"/>
    </source>
</evidence>
<dbReference type="SUPFAM" id="SSF81585">
    <property type="entry name" value="PsbU/PolX domain-like"/>
    <property type="match status" value="1"/>
</dbReference>
<dbReference type="InterPro" id="IPR010527">
    <property type="entry name" value="PSII_PsbU"/>
</dbReference>
<dbReference type="HOGENOM" id="CLU_141240_1_0_3"/>
<evidence type="ECO:0000313" key="9">
    <source>
        <dbReference type="Proteomes" id="UP000000268"/>
    </source>
</evidence>
<evidence type="ECO:0000256" key="3">
    <source>
        <dbReference type="ARBA" id="ARBA00022982"/>
    </source>
</evidence>
<dbReference type="STRING" id="329726.AM1_5046"/>
<gene>
    <name evidence="7 8" type="primary">psbU</name>
    <name evidence="8" type="ordered locus">AM1_5046</name>
</gene>
<dbReference type="NCBIfam" id="NF002708">
    <property type="entry name" value="PRK02515.1"/>
    <property type="match status" value="1"/>
</dbReference>
<keyword evidence="6 7" id="KW-0604">Photosystem II</keyword>
<evidence type="ECO:0000313" key="8">
    <source>
        <dbReference type="EMBL" id="ABW30011.1"/>
    </source>
</evidence>
<dbReference type="RefSeq" id="WP_012165282.1">
    <property type="nucleotide sequence ID" value="NC_009925.1"/>
</dbReference>
<dbReference type="Pfam" id="PF06514">
    <property type="entry name" value="PsbU"/>
    <property type="match status" value="1"/>
</dbReference>
<dbReference type="AlphaFoldDB" id="B0C5Z9"/>
<dbReference type="GO" id="GO:0031676">
    <property type="term" value="C:plasma membrane-derived thylakoid membrane"/>
    <property type="evidence" value="ECO:0007669"/>
    <property type="project" value="UniProtKB-SubCell"/>
</dbReference>
<keyword evidence="7" id="KW-0732">Signal</keyword>
<organism evidence="8 9">
    <name type="scientific">Acaryochloris marina (strain MBIC 11017)</name>
    <dbReference type="NCBI Taxonomy" id="329726"/>
    <lineage>
        <taxon>Bacteria</taxon>
        <taxon>Bacillati</taxon>
        <taxon>Cyanobacteriota</taxon>
        <taxon>Cyanophyceae</taxon>
        <taxon>Acaryochloridales</taxon>
        <taxon>Acaryochloridaceae</taxon>
        <taxon>Acaryochloris</taxon>
    </lineage>
</organism>
<dbReference type="GO" id="GO:0042549">
    <property type="term" value="P:photosystem II stabilization"/>
    <property type="evidence" value="ECO:0007669"/>
    <property type="project" value="InterPro"/>
</dbReference>
<comment type="subunit">
    <text evidence="7">PSII is composed of 1 copy each of membrane proteins PsbA, PsbB, PsbC, PsbD, PsbE, PsbF, PsbH, PsbI, PsbJ, PsbK, PsbL, PsbM, PsbT, PsbX, PsbY, PsbZ, Psb30/Ycf12, peripheral proteins PsbO, CyanoQ (PsbQ), PsbU, PsbV and a large number of cofactors. It forms dimeric complexes.</text>
</comment>
<evidence type="ECO:0000256" key="1">
    <source>
        <dbReference type="ARBA" id="ARBA00004170"/>
    </source>
</evidence>
<comment type="similarity">
    <text evidence="2 7">Belongs to the PsbU family.</text>
</comment>
<accession>B0C5Z9</accession>
<keyword evidence="9" id="KW-1185">Reference proteome</keyword>
<dbReference type="Proteomes" id="UP000000268">
    <property type="component" value="Chromosome"/>
</dbReference>
<name>B0C5Z9_ACAM1</name>
<keyword evidence="4 7" id="KW-0793">Thylakoid</keyword>
<dbReference type="EMBL" id="CP000828">
    <property type="protein sequence ID" value="ABW30011.1"/>
    <property type="molecule type" value="Genomic_DNA"/>
</dbReference>